<keyword evidence="2 4" id="KW-0442">Lipid degradation</keyword>
<comment type="caution">
    <text evidence="6">The sequence shown here is derived from an EMBL/GenBank/DDBJ whole genome shotgun (WGS) entry which is preliminary data.</text>
</comment>
<keyword evidence="3 4" id="KW-0443">Lipid metabolism</keyword>
<evidence type="ECO:0000256" key="4">
    <source>
        <dbReference type="PROSITE-ProRule" id="PRU01161"/>
    </source>
</evidence>
<feature type="short sequence motif" description="GXSXG" evidence="4">
    <location>
        <begin position="43"/>
        <end position="47"/>
    </location>
</feature>
<dbReference type="SUPFAM" id="SSF52151">
    <property type="entry name" value="FabD/lysophospholipase-like"/>
    <property type="match status" value="1"/>
</dbReference>
<dbReference type="Proteomes" id="UP001237448">
    <property type="component" value="Unassembled WGS sequence"/>
</dbReference>
<dbReference type="RefSeq" id="WP_307433023.1">
    <property type="nucleotide sequence ID" value="NZ_JAUSVK010000001.1"/>
</dbReference>
<keyword evidence="7" id="KW-1185">Reference proteome</keyword>
<dbReference type="InterPro" id="IPR016035">
    <property type="entry name" value="Acyl_Trfase/lysoPLipase"/>
</dbReference>
<sequence>MGAAPAGPTVALALGGGGARGLAHVAMLEAFDELGVRPVALAGTSMGAIFAAAYASGLSAAEIREHTLALLADRRGLRGKLLAARSGRFADLFSHMGNPVMVDAEALCDAFLPEAVAQDFARCTIPLTVVATDFHARREKVFTAGPLRRAVAASMAIPGLVRPVTIGSDVLIDGATTNPLPIDHIAGKADILVGIDVTGAGSSPRSEGPPGAWAALFGALQIMQAAIIEEKMLRHRPDILIRPNVGAFGGLDFALSSAIFRLARPAKDELKRRLAALLERR</sequence>
<evidence type="ECO:0000256" key="3">
    <source>
        <dbReference type="ARBA" id="ARBA00023098"/>
    </source>
</evidence>
<name>A0ABU0FKE9_9HYPH</name>
<feature type="active site" description="Nucleophile" evidence="4">
    <location>
        <position position="45"/>
    </location>
</feature>
<dbReference type="InterPro" id="IPR002641">
    <property type="entry name" value="PNPLA_dom"/>
</dbReference>
<feature type="short sequence motif" description="DGA/G" evidence="4">
    <location>
        <begin position="173"/>
        <end position="175"/>
    </location>
</feature>
<dbReference type="PANTHER" id="PTHR14226:SF29">
    <property type="entry name" value="NEUROPATHY TARGET ESTERASE SWS"/>
    <property type="match status" value="1"/>
</dbReference>
<reference evidence="6 7" key="1">
    <citation type="submission" date="2023-07" db="EMBL/GenBank/DDBJ databases">
        <title>Genomic Encyclopedia of Type Strains, Phase IV (KMG-IV): sequencing the most valuable type-strain genomes for metagenomic binning, comparative biology and taxonomic classification.</title>
        <authorList>
            <person name="Goeker M."/>
        </authorList>
    </citation>
    <scope>NUCLEOTIDE SEQUENCE [LARGE SCALE GENOMIC DNA]</scope>
    <source>
        <strain evidence="6 7">DSM 5896</strain>
    </source>
</reference>
<evidence type="ECO:0000259" key="5">
    <source>
        <dbReference type="PROSITE" id="PS51635"/>
    </source>
</evidence>
<dbReference type="EMBL" id="JAUSVK010000001">
    <property type="protein sequence ID" value="MDQ0394966.1"/>
    <property type="molecule type" value="Genomic_DNA"/>
</dbReference>
<accession>A0ABU0FKE9</accession>
<dbReference type="PROSITE" id="PS51635">
    <property type="entry name" value="PNPLA"/>
    <property type="match status" value="1"/>
</dbReference>
<organism evidence="6 7">
    <name type="scientific">Labrys monachus</name>
    <dbReference type="NCBI Taxonomy" id="217067"/>
    <lineage>
        <taxon>Bacteria</taxon>
        <taxon>Pseudomonadati</taxon>
        <taxon>Pseudomonadota</taxon>
        <taxon>Alphaproteobacteria</taxon>
        <taxon>Hyphomicrobiales</taxon>
        <taxon>Xanthobacteraceae</taxon>
        <taxon>Labrys</taxon>
    </lineage>
</organism>
<feature type="domain" description="PNPLA" evidence="5">
    <location>
        <begin position="12"/>
        <end position="186"/>
    </location>
</feature>
<evidence type="ECO:0000313" key="6">
    <source>
        <dbReference type="EMBL" id="MDQ0394966.1"/>
    </source>
</evidence>
<dbReference type="Pfam" id="PF01734">
    <property type="entry name" value="Patatin"/>
    <property type="match status" value="1"/>
</dbReference>
<dbReference type="PANTHER" id="PTHR14226">
    <property type="entry name" value="NEUROPATHY TARGET ESTERASE/SWISS CHEESE D.MELANOGASTER"/>
    <property type="match status" value="1"/>
</dbReference>
<dbReference type="InterPro" id="IPR050301">
    <property type="entry name" value="NTE"/>
</dbReference>
<dbReference type="Gene3D" id="3.40.1090.10">
    <property type="entry name" value="Cytosolic phospholipase A2 catalytic domain"/>
    <property type="match status" value="2"/>
</dbReference>
<keyword evidence="1 4" id="KW-0378">Hydrolase</keyword>
<proteinExistence type="predicted"/>
<evidence type="ECO:0000256" key="2">
    <source>
        <dbReference type="ARBA" id="ARBA00022963"/>
    </source>
</evidence>
<evidence type="ECO:0000256" key="1">
    <source>
        <dbReference type="ARBA" id="ARBA00022801"/>
    </source>
</evidence>
<feature type="short sequence motif" description="GXGXXG" evidence="4">
    <location>
        <begin position="16"/>
        <end position="21"/>
    </location>
</feature>
<protein>
    <submittedName>
        <fullName evidence="6">NTE family protein</fullName>
    </submittedName>
</protein>
<gene>
    <name evidence="6" type="ORF">J3R73_004758</name>
</gene>
<feature type="active site" description="Proton acceptor" evidence="4">
    <location>
        <position position="173"/>
    </location>
</feature>
<evidence type="ECO:0000313" key="7">
    <source>
        <dbReference type="Proteomes" id="UP001237448"/>
    </source>
</evidence>